<gene>
    <name evidence="2" type="ORF">A2Z86_11615</name>
</gene>
<evidence type="ECO:0000256" key="1">
    <source>
        <dbReference type="SAM" id="MobiDB-lite"/>
    </source>
</evidence>
<evidence type="ECO:0000313" key="3">
    <source>
        <dbReference type="Proteomes" id="UP000176992"/>
    </source>
</evidence>
<dbReference type="Proteomes" id="UP000176992">
    <property type="component" value="Unassembled WGS sequence"/>
</dbReference>
<dbReference type="AlphaFoldDB" id="A0A1F5YBU9"/>
<organism evidence="2 3">
    <name type="scientific">Candidatus Glassbacteria bacterium GWA2_58_10</name>
    <dbReference type="NCBI Taxonomy" id="1817865"/>
    <lineage>
        <taxon>Bacteria</taxon>
        <taxon>Candidatus Glassiibacteriota</taxon>
    </lineage>
</organism>
<name>A0A1F5YBU9_9BACT</name>
<sequence>MALSDIFRKKGTGARNGEKAAAFEQAAACHGLNESQDIAEPESTDILYTGQETTRKLGNRRKGKKQGQHPTNIFII</sequence>
<feature type="region of interest" description="Disordered" evidence="1">
    <location>
        <begin position="52"/>
        <end position="76"/>
    </location>
</feature>
<feature type="compositionally biased region" description="Basic residues" evidence="1">
    <location>
        <begin position="57"/>
        <end position="67"/>
    </location>
</feature>
<proteinExistence type="predicted"/>
<reference evidence="2 3" key="1">
    <citation type="journal article" date="2016" name="Nat. Commun.">
        <title>Thousands of microbial genomes shed light on interconnected biogeochemical processes in an aquifer system.</title>
        <authorList>
            <person name="Anantharaman K."/>
            <person name="Brown C.T."/>
            <person name="Hug L.A."/>
            <person name="Sharon I."/>
            <person name="Castelle C.J."/>
            <person name="Probst A.J."/>
            <person name="Thomas B.C."/>
            <person name="Singh A."/>
            <person name="Wilkins M.J."/>
            <person name="Karaoz U."/>
            <person name="Brodie E.L."/>
            <person name="Williams K.H."/>
            <person name="Hubbard S.S."/>
            <person name="Banfield J.F."/>
        </authorList>
    </citation>
    <scope>NUCLEOTIDE SEQUENCE [LARGE SCALE GENOMIC DNA]</scope>
</reference>
<evidence type="ECO:0000313" key="2">
    <source>
        <dbReference type="EMBL" id="OGF97664.1"/>
    </source>
</evidence>
<comment type="caution">
    <text evidence="2">The sequence shown here is derived from an EMBL/GenBank/DDBJ whole genome shotgun (WGS) entry which is preliminary data.</text>
</comment>
<protein>
    <submittedName>
        <fullName evidence="2">Uncharacterized protein</fullName>
    </submittedName>
</protein>
<dbReference type="EMBL" id="MFIV01000217">
    <property type="protein sequence ID" value="OGF97664.1"/>
    <property type="molecule type" value="Genomic_DNA"/>
</dbReference>
<accession>A0A1F5YBU9</accession>